<organism evidence="3 4">
    <name type="scientific">Cotesia typhae</name>
    <dbReference type="NCBI Taxonomy" id="2053667"/>
    <lineage>
        <taxon>Eukaryota</taxon>
        <taxon>Metazoa</taxon>
        <taxon>Ecdysozoa</taxon>
        <taxon>Arthropoda</taxon>
        <taxon>Hexapoda</taxon>
        <taxon>Insecta</taxon>
        <taxon>Pterygota</taxon>
        <taxon>Neoptera</taxon>
        <taxon>Endopterygota</taxon>
        <taxon>Hymenoptera</taxon>
        <taxon>Apocrita</taxon>
        <taxon>Ichneumonoidea</taxon>
        <taxon>Braconidae</taxon>
        <taxon>Microgastrinae</taxon>
        <taxon>Cotesia</taxon>
    </lineage>
</organism>
<dbReference type="PROSITE" id="PS50055">
    <property type="entry name" value="TYR_PHOSPHATASE_PTP"/>
    <property type="match status" value="1"/>
</dbReference>
<reference evidence="3" key="1">
    <citation type="submission" date="2020-03" db="EMBL/GenBank/DDBJ databases">
        <authorList>
            <person name="Chebbi M.A."/>
            <person name="Drezen J.M."/>
        </authorList>
    </citation>
    <scope>NUCLEOTIDE SEQUENCE</scope>
    <source>
        <tissue evidence="3">Whole body</tissue>
    </source>
</reference>
<dbReference type="InterPro" id="IPR003595">
    <property type="entry name" value="Tyr_Pase_cat"/>
</dbReference>
<evidence type="ECO:0000259" key="2">
    <source>
        <dbReference type="PROSITE" id="PS50056"/>
    </source>
</evidence>
<name>A0A8J5R2F5_9HYME</name>
<dbReference type="InterPro" id="IPR000387">
    <property type="entry name" value="Tyr_Pase_dom"/>
</dbReference>
<evidence type="ECO:0000313" key="4">
    <source>
        <dbReference type="Proteomes" id="UP000729913"/>
    </source>
</evidence>
<evidence type="ECO:0008006" key="5">
    <source>
        <dbReference type="Google" id="ProtNLM"/>
    </source>
</evidence>
<dbReference type="SMART" id="SM00404">
    <property type="entry name" value="PTPc_motif"/>
    <property type="match status" value="1"/>
</dbReference>
<protein>
    <recommendedName>
        <fullName evidence="5">Protein tyrosine phosphatase</fullName>
    </recommendedName>
</protein>
<accession>A0A8J5R2F5</accession>
<dbReference type="PANTHER" id="PTHR19134">
    <property type="entry name" value="RECEPTOR-TYPE TYROSINE-PROTEIN PHOSPHATASE"/>
    <property type="match status" value="1"/>
</dbReference>
<keyword evidence="4" id="KW-1185">Reference proteome</keyword>
<dbReference type="EMBL" id="JAAOIC020000039">
    <property type="protein sequence ID" value="KAG8039250.1"/>
    <property type="molecule type" value="Genomic_DNA"/>
</dbReference>
<dbReference type="GO" id="GO:0004725">
    <property type="term" value="F:protein tyrosine phosphatase activity"/>
    <property type="evidence" value="ECO:0007669"/>
    <property type="project" value="InterPro"/>
</dbReference>
<dbReference type="SMART" id="SM00194">
    <property type="entry name" value="PTPc"/>
    <property type="match status" value="1"/>
</dbReference>
<feature type="domain" description="Tyrosine-protein phosphatase" evidence="1">
    <location>
        <begin position="8"/>
        <end position="291"/>
    </location>
</feature>
<dbReference type="InterPro" id="IPR050348">
    <property type="entry name" value="Protein-Tyr_Phosphatase"/>
</dbReference>
<dbReference type="InterPro" id="IPR000242">
    <property type="entry name" value="PTP_cat"/>
</dbReference>
<dbReference type="GO" id="GO:0048666">
    <property type="term" value="P:neuron development"/>
    <property type="evidence" value="ECO:0007669"/>
    <property type="project" value="UniProtKB-ARBA"/>
</dbReference>
<dbReference type="PROSITE" id="PS50056">
    <property type="entry name" value="TYR_PHOSPHATASE_2"/>
    <property type="match status" value="1"/>
</dbReference>
<gene>
    <name evidence="3" type="ORF">G9C98_003557</name>
</gene>
<feature type="domain" description="Tyrosine specific protein phosphatases" evidence="2">
    <location>
        <begin position="197"/>
        <end position="282"/>
    </location>
</feature>
<dbReference type="CDD" id="cd00047">
    <property type="entry name" value="PTPc"/>
    <property type="match status" value="1"/>
</dbReference>
<dbReference type="OrthoDB" id="8609993at2759"/>
<comment type="caution">
    <text evidence="3">The sequence shown here is derived from an EMBL/GenBank/DDBJ whole genome shotgun (WGS) entry which is preliminary data.</text>
</comment>
<dbReference type="Proteomes" id="UP000729913">
    <property type="component" value="Unassembled WGS sequence"/>
</dbReference>
<evidence type="ECO:0000313" key="3">
    <source>
        <dbReference type="EMBL" id="KAG8039250.1"/>
    </source>
</evidence>
<sequence length="295" mass="34472">MTIDFFTPFQEFEFLNRATWPNYIDIMAYEYSCICQVPLNGTYENWKKPKNKKKNVFGNIPCWDDSRVVLHQTNDGSDYINANYISGFELKKKFIATEQPIASTLGNFWTMVFQENTCVIVMLNGSEEEAQQSYPYLFPSQSEIIAGDFIIKQKEINLETYYTETVLIITHLKTGGSKRVSHLKYLNWPEHTFPHEKEILQFVRIMNERNAEFIIDAEMNNQRMPGPIVVHGNAGIRRTVTFCAIDICLFEAVIKRTVSIPSVVLRTRQQRNFSFPALSYYMYVHSVLLYFLSYF</sequence>
<dbReference type="AlphaFoldDB" id="A0A8J5R2F5"/>
<dbReference type="Pfam" id="PF00102">
    <property type="entry name" value="Y_phosphatase"/>
    <property type="match status" value="1"/>
</dbReference>
<dbReference type="PANTHER" id="PTHR19134:SF534">
    <property type="entry name" value="LD27988P"/>
    <property type="match status" value="1"/>
</dbReference>
<reference evidence="3" key="2">
    <citation type="submission" date="2021-04" db="EMBL/GenBank/DDBJ databases">
        <title>Genome-wide patterns of bracovirus chromosomal integration into multiple host tissues during parasitism.</title>
        <authorList>
            <person name="Chebbi M.A.C."/>
        </authorList>
    </citation>
    <scope>NUCLEOTIDE SEQUENCE</scope>
    <source>
        <tissue evidence="3">Whole body</tissue>
    </source>
</reference>
<evidence type="ECO:0000259" key="1">
    <source>
        <dbReference type="PROSITE" id="PS50055"/>
    </source>
</evidence>
<dbReference type="GO" id="GO:0009653">
    <property type="term" value="P:anatomical structure morphogenesis"/>
    <property type="evidence" value="ECO:0007669"/>
    <property type="project" value="UniProtKB-ARBA"/>
</dbReference>
<proteinExistence type="predicted"/>